<evidence type="ECO:0000256" key="4">
    <source>
        <dbReference type="ARBA" id="ARBA00023040"/>
    </source>
</evidence>
<dbReference type="Pfam" id="PF00001">
    <property type="entry name" value="7tm_1"/>
    <property type="match status" value="1"/>
</dbReference>
<evidence type="ECO:0000256" key="8">
    <source>
        <dbReference type="SAM" id="Phobius"/>
    </source>
</evidence>
<keyword evidence="4" id="KW-0297">G-protein coupled receptor</keyword>
<dbReference type="InterPro" id="IPR017452">
    <property type="entry name" value="GPCR_Rhodpsn_7TM"/>
</dbReference>
<dbReference type="OrthoDB" id="9996086at2759"/>
<dbReference type="EMBL" id="UYRU01044435">
    <property type="protein sequence ID" value="VDK86506.1"/>
    <property type="molecule type" value="Genomic_DNA"/>
</dbReference>
<dbReference type="GO" id="GO:0004930">
    <property type="term" value="F:G protein-coupled receptor activity"/>
    <property type="evidence" value="ECO:0007669"/>
    <property type="project" value="UniProtKB-KW"/>
</dbReference>
<feature type="signal peptide" evidence="9">
    <location>
        <begin position="1"/>
        <end position="24"/>
    </location>
</feature>
<dbReference type="InterPro" id="IPR000276">
    <property type="entry name" value="GPCR_Rhodpsn"/>
</dbReference>
<dbReference type="InterPro" id="IPR050125">
    <property type="entry name" value="GPCR_opsins"/>
</dbReference>
<sequence>MSRSSHQRVLLMIAVAWFWSLMWSSPPFYGFGRYIPDGLQTSCSFDYLAHNVNNYIHVAGMLFCGLPIPVGIISFCYIRIIQVIKRSIRSLLRVSASSNFNSMHPRGAHEKSVVQVAKMSAITISILLISWLPYSTLAILSLSGYRTSLTPISVEMAIILAKSHPLWKPMAFIFMNERFRARLVKRVSCLTKFYKARCVCIIPAFST</sequence>
<evidence type="ECO:0000256" key="3">
    <source>
        <dbReference type="ARBA" id="ARBA00022989"/>
    </source>
</evidence>
<feature type="transmembrane region" description="Helical" evidence="8">
    <location>
        <begin position="55"/>
        <end position="80"/>
    </location>
</feature>
<gene>
    <name evidence="11" type="ORF">DILT_LOCUS3885</name>
</gene>
<keyword evidence="3 8" id="KW-1133">Transmembrane helix</keyword>
<evidence type="ECO:0000256" key="9">
    <source>
        <dbReference type="SAM" id="SignalP"/>
    </source>
</evidence>
<evidence type="ECO:0000256" key="5">
    <source>
        <dbReference type="ARBA" id="ARBA00023136"/>
    </source>
</evidence>
<feature type="chain" id="PRO_5018164187" description="G-protein coupled receptors family 1 profile domain-containing protein" evidence="9">
    <location>
        <begin position="25"/>
        <end position="207"/>
    </location>
</feature>
<dbReference type="PRINTS" id="PR00237">
    <property type="entry name" value="GPCRRHODOPSN"/>
</dbReference>
<name>A0A3P6TEA9_DIBLA</name>
<keyword evidence="2 8" id="KW-0812">Transmembrane</keyword>
<dbReference type="PANTHER" id="PTHR24240">
    <property type="entry name" value="OPSIN"/>
    <property type="match status" value="1"/>
</dbReference>
<evidence type="ECO:0000256" key="1">
    <source>
        <dbReference type="ARBA" id="ARBA00004141"/>
    </source>
</evidence>
<keyword evidence="9" id="KW-0732">Signal</keyword>
<dbReference type="AlphaFoldDB" id="A0A3P6TEA9"/>
<proteinExistence type="predicted"/>
<evidence type="ECO:0000256" key="6">
    <source>
        <dbReference type="ARBA" id="ARBA00023170"/>
    </source>
</evidence>
<organism evidence="11 12">
    <name type="scientific">Dibothriocephalus latus</name>
    <name type="common">Fish tapeworm</name>
    <name type="synonym">Diphyllobothrium latum</name>
    <dbReference type="NCBI Taxonomy" id="60516"/>
    <lineage>
        <taxon>Eukaryota</taxon>
        <taxon>Metazoa</taxon>
        <taxon>Spiralia</taxon>
        <taxon>Lophotrochozoa</taxon>
        <taxon>Platyhelminthes</taxon>
        <taxon>Cestoda</taxon>
        <taxon>Eucestoda</taxon>
        <taxon>Diphyllobothriidea</taxon>
        <taxon>Diphyllobothriidae</taxon>
        <taxon>Dibothriocephalus</taxon>
    </lineage>
</organism>
<evidence type="ECO:0000259" key="10">
    <source>
        <dbReference type="PROSITE" id="PS50262"/>
    </source>
</evidence>
<keyword evidence="12" id="KW-1185">Reference proteome</keyword>
<dbReference type="PROSITE" id="PS50262">
    <property type="entry name" value="G_PROTEIN_RECEP_F1_2"/>
    <property type="match status" value="1"/>
</dbReference>
<keyword evidence="7" id="KW-0807">Transducer</keyword>
<dbReference type="SUPFAM" id="SSF81321">
    <property type="entry name" value="Family A G protein-coupled receptor-like"/>
    <property type="match status" value="1"/>
</dbReference>
<reference evidence="11 12" key="1">
    <citation type="submission" date="2018-11" db="EMBL/GenBank/DDBJ databases">
        <authorList>
            <consortium name="Pathogen Informatics"/>
        </authorList>
    </citation>
    <scope>NUCLEOTIDE SEQUENCE [LARGE SCALE GENOMIC DNA]</scope>
</reference>
<keyword evidence="5 8" id="KW-0472">Membrane</keyword>
<evidence type="ECO:0000313" key="11">
    <source>
        <dbReference type="EMBL" id="VDK86506.1"/>
    </source>
</evidence>
<feature type="transmembrane region" description="Helical" evidence="8">
    <location>
        <begin position="121"/>
        <end position="145"/>
    </location>
</feature>
<keyword evidence="6" id="KW-0675">Receptor</keyword>
<dbReference type="Gene3D" id="1.20.1070.10">
    <property type="entry name" value="Rhodopsin 7-helix transmembrane proteins"/>
    <property type="match status" value="1"/>
</dbReference>
<feature type="domain" description="G-protein coupled receptors family 1 profile" evidence="10">
    <location>
        <begin position="1"/>
        <end position="172"/>
    </location>
</feature>
<protein>
    <recommendedName>
        <fullName evidence="10">G-protein coupled receptors family 1 profile domain-containing protein</fullName>
    </recommendedName>
</protein>
<evidence type="ECO:0000313" key="12">
    <source>
        <dbReference type="Proteomes" id="UP000281553"/>
    </source>
</evidence>
<evidence type="ECO:0000256" key="7">
    <source>
        <dbReference type="ARBA" id="ARBA00023224"/>
    </source>
</evidence>
<comment type="subcellular location">
    <subcellularLocation>
        <location evidence="1">Membrane</location>
        <topology evidence="1">Multi-pass membrane protein</topology>
    </subcellularLocation>
</comment>
<accession>A0A3P6TEA9</accession>
<evidence type="ECO:0000256" key="2">
    <source>
        <dbReference type="ARBA" id="ARBA00022692"/>
    </source>
</evidence>
<dbReference type="GO" id="GO:0016020">
    <property type="term" value="C:membrane"/>
    <property type="evidence" value="ECO:0007669"/>
    <property type="project" value="UniProtKB-SubCell"/>
</dbReference>
<dbReference type="Proteomes" id="UP000281553">
    <property type="component" value="Unassembled WGS sequence"/>
</dbReference>